<name>A0ACD3SS20_9BURK</name>
<evidence type="ECO:0000313" key="1">
    <source>
        <dbReference type="EMBL" id="TMS58966.1"/>
    </source>
</evidence>
<proteinExistence type="predicted"/>
<evidence type="ECO:0000313" key="2">
    <source>
        <dbReference type="Proteomes" id="UP000004277"/>
    </source>
</evidence>
<dbReference type="EMBL" id="AKCV02000015">
    <property type="protein sequence ID" value="TMS58966.1"/>
    <property type="molecule type" value="Genomic_DNA"/>
</dbReference>
<gene>
    <name evidence="1" type="ORF">MW7_008470</name>
</gene>
<protein>
    <submittedName>
        <fullName evidence="1">FAD-dependent oxidoreductase</fullName>
    </submittedName>
</protein>
<keyword evidence="2" id="KW-1185">Reference proteome</keyword>
<accession>A0ACD3SS20</accession>
<comment type="caution">
    <text evidence="1">The sequence shown here is derived from an EMBL/GenBank/DDBJ whole genome shotgun (WGS) entry which is preliminary data.</text>
</comment>
<dbReference type="Proteomes" id="UP000004277">
    <property type="component" value="Unassembled WGS sequence"/>
</dbReference>
<sequence length="497" mass="52723">MPPQTSRQSSPQVAASRVASPHAAAHHAANPHVAVIGGGWAGLAAALELTTLGATVTVLERARTLGGRARALTDDNRDRTIRLRLDNGQHILLGAYRTCLDLMQRVGVTPATALLRLPLQIRYADGFALAATPGGRPWHLLAGLWQARSIPLGERARLVRKLAVAAMRGWRCHDALTVAQWLAGEPVQTIDRIWQPLCISALNTPIEEASAQVFLNVLRDALLSGPGSSDMLVPRIDFGALFAEPAANWLARHGGQVHLGKPVRGLMRGASGWNVMTTPDELEVDGIVLATAPRDASRLINGIALTDASAVLAREALCTQLAALTHAPITTVYLPAPGVRLPHPMLALRCDPASGAFGQFLFDRGQLSAPPGSPDHEHWAIVISVADDAVQRPRADLAAAVCHQLLEELRGVVPAADLQACLLPDKALVITEKQATFRSRPGICRPENATGLPGLVLAGDYTAGPYPATLESAVRSGLQAAHTLWTQLTGDLPLAGR</sequence>
<organism evidence="1 2">
    <name type="scientific">Imbroritus primus</name>
    <dbReference type="NCBI Taxonomy" id="3058603"/>
    <lineage>
        <taxon>Bacteria</taxon>
        <taxon>Pseudomonadati</taxon>
        <taxon>Pseudomonadota</taxon>
        <taxon>Betaproteobacteria</taxon>
        <taxon>Burkholderiales</taxon>
        <taxon>Burkholderiaceae</taxon>
        <taxon>Imbroritus</taxon>
    </lineage>
</organism>
<reference evidence="1" key="1">
    <citation type="submission" date="2019-05" db="EMBL/GenBank/DDBJ databases">
        <title>Revised genome assembly of Burkholderiaceae (previously Ralstonia) sp. PBA.</title>
        <authorList>
            <person name="Gan H.M."/>
        </authorList>
    </citation>
    <scope>NUCLEOTIDE SEQUENCE</scope>
    <source>
        <strain evidence="1">PBA</strain>
    </source>
</reference>